<evidence type="ECO:0000256" key="1">
    <source>
        <dbReference type="SAM" id="MobiDB-lite"/>
    </source>
</evidence>
<proteinExistence type="predicted"/>
<dbReference type="GeneID" id="59255417"/>
<sequence length="258" mass="28338">MDQPQERKYSFQTRVFTNIRCNAAYIPGIPTMSAPRSKDFETVAGFVKRYNRSKLVWESSVSSGGQVKLGITKENLRKLDQLEIPKGVNEDSWIKPSEDWLKENPKDRGNWESKIKNFRGGEEIIEAKALSDAFMNDPDSGVIHVTQHEKNPGPDRILYILEPTLGSGPSQPVLPPSQARQSVQPSLDTTGFLLAKPNPIPDLQRHSKLNDDPINPSTSSITPSQTRPGNSNPSSATPGATTRPVHGGNSNTDGGINQ</sequence>
<dbReference type="EMBL" id="JABFCT010000003">
    <property type="protein sequence ID" value="KAF5876933.1"/>
    <property type="molecule type" value="Genomic_DNA"/>
</dbReference>
<feature type="compositionally biased region" description="Polar residues" evidence="1">
    <location>
        <begin position="248"/>
        <end position="258"/>
    </location>
</feature>
<accession>A0A8H6ELT9</accession>
<feature type="region of interest" description="Disordered" evidence="1">
    <location>
        <begin position="160"/>
        <end position="258"/>
    </location>
</feature>
<gene>
    <name evidence="2" type="ORF">Bfra_001291</name>
</gene>
<feature type="compositionally biased region" description="Polar residues" evidence="1">
    <location>
        <begin position="178"/>
        <end position="189"/>
    </location>
</feature>
<protein>
    <submittedName>
        <fullName evidence="2">Uncharacterized protein</fullName>
    </submittedName>
</protein>
<feature type="compositionally biased region" description="Low complexity" evidence="1">
    <location>
        <begin position="213"/>
        <end position="228"/>
    </location>
</feature>
<feature type="compositionally biased region" description="Polar residues" evidence="1">
    <location>
        <begin position="229"/>
        <end position="240"/>
    </location>
</feature>
<organism evidence="2 3">
    <name type="scientific">Botrytis fragariae</name>
    <dbReference type="NCBI Taxonomy" id="1964551"/>
    <lineage>
        <taxon>Eukaryota</taxon>
        <taxon>Fungi</taxon>
        <taxon>Dikarya</taxon>
        <taxon>Ascomycota</taxon>
        <taxon>Pezizomycotina</taxon>
        <taxon>Leotiomycetes</taxon>
        <taxon>Helotiales</taxon>
        <taxon>Sclerotiniaceae</taxon>
        <taxon>Botrytis</taxon>
    </lineage>
</organism>
<reference evidence="2 3" key="1">
    <citation type="journal article" date="2020" name="Phytopathology">
        <title>A high-quality genome resource of Botrytis fragariae, a new and rapidly spreading fungal pathogen causing strawberry gray mold in the U.S.A.</title>
        <authorList>
            <person name="Wu Y."/>
            <person name="Saski C.A."/>
            <person name="Schnabel G."/>
            <person name="Xiao S."/>
            <person name="Hu M."/>
        </authorList>
    </citation>
    <scope>NUCLEOTIDE SEQUENCE [LARGE SCALE GENOMIC DNA]</scope>
    <source>
        <strain evidence="2 3">BVB16</strain>
    </source>
</reference>
<evidence type="ECO:0000313" key="2">
    <source>
        <dbReference type="EMBL" id="KAF5876933.1"/>
    </source>
</evidence>
<keyword evidence="3" id="KW-1185">Reference proteome</keyword>
<dbReference type="OrthoDB" id="3539733at2759"/>
<name>A0A8H6ELT9_9HELO</name>
<dbReference type="RefSeq" id="XP_037195879.1">
    <property type="nucleotide sequence ID" value="XM_037331725.1"/>
</dbReference>
<comment type="caution">
    <text evidence="2">The sequence shown here is derived from an EMBL/GenBank/DDBJ whole genome shotgun (WGS) entry which is preliminary data.</text>
</comment>
<dbReference type="Proteomes" id="UP000531561">
    <property type="component" value="Unassembled WGS sequence"/>
</dbReference>
<evidence type="ECO:0000313" key="3">
    <source>
        <dbReference type="Proteomes" id="UP000531561"/>
    </source>
</evidence>
<dbReference type="AlphaFoldDB" id="A0A8H6ELT9"/>